<name>A0A9P4H376_9PLEO</name>
<dbReference type="InterPro" id="IPR032675">
    <property type="entry name" value="LRR_dom_sf"/>
</dbReference>
<evidence type="ECO:0000256" key="2">
    <source>
        <dbReference type="SAM" id="Phobius"/>
    </source>
</evidence>
<organism evidence="4 5">
    <name type="scientific">Setomelanomma holmii</name>
    <dbReference type="NCBI Taxonomy" id="210430"/>
    <lineage>
        <taxon>Eukaryota</taxon>
        <taxon>Fungi</taxon>
        <taxon>Dikarya</taxon>
        <taxon>Ascomycota</taxon>
        <taxon>Pezizomycotina</taxon>
        <taxon>Dothideomycetes</taxon>
        <taxon>Pleosporomycetidae</taxon>
        <taxon>Pleosporales</taxon>
        <taxon>Pleosporineae</taxon>
        <taxon>Phaeosphaeriaceae</taxon>
        <taxon>Setomelanomma</taxon>
    </lineage>
</organism>
<protein>
    <submittedName>
        <fullName evidence="4">Uncharacterized protein</fullName>
    </submittedName>
</protein>
<keyword evidence="5" id="KW-1185">Reference proteome</keyword>
<feature type="region of interest" description="Disordered" evidence="1">
    <location>
        <begin position="301"/>
        <end position="324"/>
    </location>
</feature>
<reference evidence="4" key="1">
    <citation type="journal article" date="2020" name="Stud. Mycol.">
        <title>101 Dothideomycetes genomes: a test case for predicting lifestyles and emergence of pathogens.</title>
        <authorList>
            <person name="Haridas S."/>
            <person name="Albert R."/>
            <person name="Binder M."/>
            <person name="Bloem J."/>
            <person name="Labutti K."/>
            <person name="Salamov A."/>
            <person name="Andreopoulos B."/>
            <person name="Baker S."/>
            <person name="Barry K."/>
            <person name="Bills G."/>
            <person name="Bluhm B."/>
            <person name="Cannon C."/>
            <person name="Castanera R."/>
            <person name="Culley D."/>
            <person name="Daum C."/>
            <person name="Ezra D."/>
            <person name="Gonzalez J."/>
            <person name="Henrissat B."/>
            <person name="Kuo A."/>
            <person name="Liang C."/>
            <person name="Lipzen A."/>
            <person name="Lutzoni F."/>
            <person name="Magnuson J."/>
            <person name="Mondo S."/>
            <person name="Nolan M."/>
            <person name="Ohm R."/>
            <person name="Pangilinan J."/>
            <person name="Park H.-J."/>
            <person name="Ramirez L."/>
            <person name="Alfaro M."/>
            <person name="Sun H."/>
            <person name="Tritt A."/>
            <person name="Yoshinaga Y."/>
            <person name="Zwiers L.-H."/>
            <person name="Turgeon B."/>
            <person name="Goodwin S."/>
            <person name="Spatafora J."/>
            <person name="Crous P."/>
            <person name="Grigoriev I."/>
        </authorList>
    </citation>
    <scope>NUCLEOTIDE SEQUENCE</scope>
    <source>
        <strain evidence="4">CBS 110217</strain>
    </source>
</reference>
<comment type="caution">
    <text evidence="4">The sequence shown here is derived from an EMBL/GenBank/DDBJ whole genome shotgun (WGS) entry which is preliminary data.</text>
</comment>
<keyword evidence="3" id="KW-0732">Signal</keyword>
<keyword evidence="2" id="KW-1133">Transmembrane helix</keyword>
<dbReference type="OrthoDB" id="536881at2759"/>
<sequence>MKLPRSLIAGVFVQTLTAIAKAEFDCAPASGSFTVHTDQDVTKINTCAVFVGDVFIVPEMNSVVLNGPTVISGQLQVGVSGHSSQLESFSSPTLRSVSELGIQDLPNMTTLSLPAMSEFHSLALTMLPKLDSCTISNGSLIPGVGAMTVMHTALKSLDWWRWPASQAITVQSNPNVVTLTIPGMNIQKDASYYIYNNSALASLTVPNISSIDGTLALAANSLLSNVHFPHLTNFTGTLRMSGAFTNITMPALEATDGILDVNSTKSIDAFCKDFATHGNDDQTMKCNSFWTDELTPWAKWNAEHGNDTGKDPNDPTYSGKKDSVNNEKSNRTLIAVLTSLAAFLVTICLVLFLVRRWYRNRTAQSSEADVSNDEKRYTVGSLKELCCPDETLELPNGKEMQELPEECRLESGGESVYELDAKDQHSVGKEC</sequence>
<dbReference type="EMBL" id="ML978227">
    <property type="protein sequence ID" value="KAF2027413.1"/>
    <property type="molecule type" value="Genomic_DNA"/>
</dbReference>
<proteinExistence type="predicted"/>
<evidence type="ECO:0000256" key="3">
    <source>
        <dbReference type="SAM" id="SignalP"/>
    </source>
</evidence>
<dbReference type="Gene3D" id="3.80.10.10">
    <property type="entry name" value="Ribonuclease Inhibitor"/>
    <property type="match status" value="1"/>
</dbReference>
<evidence type="ECO:0000313" key="5">
    <source>
        <dbReference type="Proteomes" id="UP000799777"/>
    </source>
</evidence>
<keyword evidence="2" id="KW-0472">Membrane</keyword>
<gene>
    <name evidence="4" type="ORF">EK21DRAFT_91576</name>
</gene>
<evidence type="ECO:0000313" key="4">
    <source>
        <dbReference type="EMBL" id="KAF2027413.1"/>
    </source>
</evidence>
<accession>A0A9P4H376</accession>
<feature type="signal peptide" evidence="3">
    <location>
        <begin position="1"/>
        <end position="22"/>
    </location>
</feature>
<feature type="transmembrane region" description="Helical" evidence="2">
    <location>
        <begin position="333"/>
        <end position="354"/>
    </location>
</feature>
<keyword evidence="2" id="KW-0812">Transmembrane</keyword>
<dbReference type="Proteomes" id="UP000799777">
    <property type="component" value="Unassembled WGS sequence"/>
</dbReference>
<feature type="chain" id="PRO_5040322817" evidence="3">
    <location>
        <begin position="23"/>
        <end position="431"/>
    </location>
</feature>
<evidence type="ECO:0000256" key="1">
    <source>
        <dbReference type="SAM" id="MobiDB-lite"/>
    </source>
</evidence>
<dbReference type="AlphaFoldDB" id="A0A9P4H376"/>